<dbReference type="AlphaFoldDB" id="A0A7G8PG91"/>
<evidence type="ECO:0000256" key="15">
    <source>
        <dbReference type="ARBA" id="ARBA00038456"/>
    </source>
</evidence>
<comment type="catalytic activity">
    <reaction evidence="22">
        <text>dodecanoyl-CoA + H2O = dodecanoate + CoA + H(+)</text>
        <dbReference type="Rhea" id="RHEA:30135"/>
        <dbReference type="ChEBI" id="CHEBI:15377"/>
        <dbReference type="ChEBI" id="CHEBI:15378"/>
        <dbReference type="ChEBI" id="CHEBI:18262"/>
        <dbReference type="ChEBI" id="CHEBI:57287"/>
        <dbReference type="ChEBI" id="CHEBI:57375"/>
    </reaction>
    <physiologicalReaction direction="left-to-right" evidence="22">
        <dbReference type="Rhea" id="RHEA:30136"/>
    </physiologicalReaction>
</comment>
<accession>A0A7G8PG91</accession>
<dbReference type="KEGG" id="mflu:HZU40_03065"/>
<evidence type="ECO:0000256" key="6">
    <source>
        <dbReference type="ARBA" id="ARBA00022703"/>
    </source>
</evidence>
<dbReference type="GO" id="GO:0016020">
    <property type="term" value="C:membrane"/>
    <property type="evidence" value="ECO:0007669"/>
    <property type="project" value="UniProtKB-SubCell"/>
</dbReference>
<evidence type="ECO:0000256" key="5">
    <source>
        <dbReference type="ARBA" id="ARBA00022490"/>
    </source>
</evidence>
<dbReference type="GO" id="GO:0006631">
    <property type="term" value="P:fatty acid metabolic process"/>
    <property type="evidence" value="ECO:0007669"/>
    <property type="project" value="UniProtKB-KW"/>
</dbReference>
<evidence type="ECO:0000256" key="12">
    <source>
        <dbReference type="ARBA" id="ARBA00023273"/>
    </source>
</evidence>
<comment type="similarity">
    <text evidence="15">Belongs to the THEM4/THEM5 thioesterase family.</text>
</comment>
<evidence type="ECO:0000256" key="7">
    <source>
        <dbReference type="ARBA" id="ARBA00022801"/>
    </source>
</evidence>
<dbReference type="EMBL" id="CP059894">
    <property type="protein sequence ID" value="QNJ93357.1"/>
    <property type="molecule type" value="Genomic_DNA"/>
</dbReference>
<evidence type="ECO:0000256" key="9">
    <source>
        <dbReference type="ARBA" id="ARBA00022946"/>
    </source>
</evidence>
<keyword evidence="6" id="KW-0053">Apoptosis</keyword>
<comment type="catalytic activity">
    <reaction evidence="21">
        <text>decanoyl-CoA + H2O = decanoate + CoA + H(+)</text>
        <dbReference type="Rhea" id="RHEA:40059"/>
        <dbReference type="ChEBI" id="CHEBI:15377"/>
        <dbReference type="ChEBI" id="CHEBI:15378"/>
        <dbReference type="ChEBI" id="CHEBI:27689"/>
        <dbReference type="ChEBI" id="CHEBI:57287"/>
        <dbReference type="ChEBI" id="CHEBI:61430"/>
    </reaction>
    <physiologicalReaction direction="left-to-right" evidence="21">
        <dbReference type="Rhea" id="RHEA:40060"/>
    </physiologicalReaction>
</comment>
<sequence length="166" mass="17935">MKDVDPSSPLYVVTSDTGVTLCGGCRAAGQCRMGLVKETLRDDGVVFSELACPRKDEGGRNVAHGGWTAGILDELVGHTLLLRGEFAVTGTLTVVFRKPVPVEVPLIAESHVLRREGRRVFVSAEIKLAETGTVLASAEAVMVRRPEDHFDRHDKWLAAELSAPSE</sequence>
<comment type="catalytic activity">
    <reaction evidence="19">
        <text>octanoyl-CoA + H2O = octanoate + CoA + H(+)</text>
        <dbReference type="Rhea" id="RHEA:30143"/>
        <dbReference type="ChEBI" id="CHEBI:15377"/>
        <dbReference type="ChEBI" id="CHEBI:15378"/>
        <dbReference type="ChEBI" id="CHEBI:25646"/>
        <dbReference type="ChEBI" id="CHEBI:57287"/>
        <dbReference type="ChEBI" id="CHEBI:57386"/>
    </reaction>
    <physiologicalReaction direction="left-to-right" evidence="19">
        <dbReference type="Rhea" id="RHEA:30144"/>
    </physiologicalReaction>
</comment>
<keyword evidence="9" id="KW-0809">Transit peptide</keyword>
<dbReference type="CDD" id="cd03443">
    <property type="entry name" value="PaaI_thioesterase"/>
    <property type="match status" value="1"/>
</dbReference>
<keyword evidence="4" id="KW-1003">Cell membrane</keyword>
<evidence type="ECO:0000256" key="20">
    <source>
        <dbReference type="ARBA" id="ARBA00047734"/>
    </source>
</evidence>
<evidence type="ECO:0000256" key="16">
    <source>
        <dbReference type="ARBA" id="ARBA00038848"/>
    </source>
</evidence>
<comment type="catalytic activity">
    <reaction evidence="20">
        <text>hexadecanoyl-CoA + H2O = hexadecanoate + CoA + H(+)</text>
        <dbReference type="Rhea" id="RHEA:16645"/>
        <dbReference type="ChEBI" id="CHEBI:7896"/>
        <dbReference type="ChEBI" id="CHEBI:15377"/>
        <dbReference type="ChEBI" id="CHEBI:15378"/>
        <dbReference type="ChEBI" id="CHEBI:57287"/>
        <dbReference type="ChEBI" id="CHEBI:57379"/>
        <dbReference type="EC" id="3.1.2.2"/>
    </reaction>
    <physiologicalReaction direction="left-to-right" evidence="20">
        <dbReference type="Rhea" id="RHEA:16646"/>
    </physiologicalReaction>
</comment>
<dbReference type="Proteomes" id="UP000515498">
    <property type="component" value="Chromosome"/>
</dbReference>
<evidence type="ECO:0000256" key="11">
    <source>
        <dbReference type="ARBA" id="ARBA00023136"/>
    </source>
</evidence>
<evidence type="ECO:0000313" key="25">
    <source>
        <dbReference type="EMBL" id="QNJ93357.1"/>
    </source>
</evidence>
<keyword evidence="5" id="KW-0963">Cytoplasm</keyword>
<dbReference type="PANTHER" id="PTHR12418:SF19">
    <property type="entry name" value="ACYL-COENZYME A THIOESTERASE THEM4"/>
    <property type="match status" value="1"/>
</dbReference>
<evidence type="ECO:0000256" key="4">
    <source>
        <dbReference type="ARBA" id="ARBA00022475"/>
    </source>
</evidence>
<keyword evidence="10" id="KW-0443">Lipid metabolism</keyword>
<keyword evidence="12" id="KW-0966">Cell projection</keyword>
<reference evidence="25 26" key="1">
    <citation type="submission" date="2020-07" db="EMBL/GenBank/DDBJ databases">
        <title>Draft genome sequence of four isobutane-metabolizing strains capable of cometabolically degrading diverse ether contaminants.</title>
        <authorList>
            <person name="Chen W."/>
            <person name="Faulkner N."/>
            <person name="Smith C."/>
            <person name="Hyman M."/>
        </authorList>
    </citation>
    <scope>NUCLEOTIDE SEQUENCE [LARGE SCALE GENOMIC DNA]</scope>
    <source>
        <strain evidence="25 26">2A</strain>
    </source>
</reference>
<name>A0A7G8PG91_9MYCO</name>
<evidence type="ECO:0000256" key="8">
    <source>
        <dbReference type="ARBA" id="ARBA00022832"/>
    </source>
</evidence>
<dbReference type="InterPro" id="IPR052365">
    <property type="entry name" value="THEM4/THEM5_acyl-CoA_thioest"/>
</dbReference>
<dbReference type="InterPro" id="IPR006683">
    <property type="entry name" value="Thioestr_dom"/>
</dbReference>
<dbReference type="Pfam" id="PF03061">
    <property type="entry name" value="4HBT"/>
    <property type="match status" value="1"/>
</dbReference>
<feature type="domain" description="Thioesterase" evidence="24">
    <location>
        <begin position="61"/>
        <end position="133"/>
    </location>
</feature>
<dbReference type="GO" id="GO:0005737">
    <property type="term" value="C:cytoplasm"/>
    <property type="evidence" value="ECO:0007669"/>
    <property type="project" value="UniProtKB-SubCell"/>
</dbReference>
<evidence type="ECO:0000256" key="14">
    <source>
        <dbReference type="ARBA" id="ARBA00037002"/>
    </source>
</evidence>
<evidence type="ECO:0000256" key="17">
    <source>
        <dbReference type="ARBA" id="ARBA00040123"/>
    </source>
</evidence>
<keyword evidence="7" id="KW-0378">Hydrolase</keyword>
<evidence type="ECO:0000256" key="13">
    <source>
        <dbReference type="ARBA" id="ARBA00035852"/>
    </source>
</evidence>
<comment type="catalytic activity">
    <reaction evidence="13">
        <text>(5Z,8Z,11Z,14Z)-eicosatetraenoyl-CoA + H2O = (5Z,8Z,11Z,14Z)-eicosatetraenoate + CoA + H(+)</text>
        <dbReference type="Rhea" id="RHEA:40151"/>
        <dbReference type="ChEBI" id="CHEBI:15377"/>
        <dbReference type="ChEBI" id="CHEBI:15378"/>
        <dbReference type="ChEBI" id="CHEBI:32395"/>
        <dbReference type="ChEBI" id="CHEBI:57287"/>
        <dbReference type="ChEBI" id="CHEBI:57368"/>
    </reaction>
    <physiologicalReaction direction="left-to-right" evidence="13">
        <dbReference type="Rhea" id="RHEA:40152"/>
    </physiologicalReaction>
</comment>
<comment type="catalytic activity">
    <reaction evidence="23">
        <text>tetradecanoyl-CoA + H2O = tetradecanoate + CoA + H(+)</text>
        <dbReference type="Rhea" id="RHEA:40119"/>
        <dbReference type="ChEBI" id="CHEBI:15377"/>
        <dbReference type="ChEBI" id="CHEBI:15378"/>
        <dbReference type="ChEBI" id="CHEBI:30807"/>
        <dbReference type="ChEBI" id="CHEBI:57287"/>
        <dbReference type="ChEBI" id="CHEBI:57385"/>
    </reaction>
    <physiologicalReaction direction="left-to-right" evidence="23">
        <dbReference type="Rhea" id="RHEA:40120"/>
    </physiologicalReaction>
</comment>
<evidence type="ECO:0000259" key="24">
    <source>
        <dbReference type="Pfam" id="PF03061"/>
    </source>
</evidence>
<evidence type="ECO:0000256" key="2">
    <source>
        <dbReference type="ARBA" id="ARBA00004496"/>
    </source>
</evidence>
<evidence type="ECO:0000256" key="19">
    <source>
        <dbReference type="ARBA" id="ARBA00047588"/>
    </source>
</evidence>
<dbReference type="InterPro" id="IPR029069">
    <property type="entry name" value="HotDog_dom_sf"/>
</dbReference>
<evidence type="ECO:0000256" key="21">
    <source>
        <dbReference type="ARBA" id="ARBA00047969"/>
    </source>
</evidence>
<evidence type="ECO:0000256" key="3">
    <source>
        <dbReference type="ARBA" id="ARBA00004632"/>
    </source>
</evidence>
<comment type="catalytic activity">
    <reaction evidence="14">
        <text>(9Z)-octadecenoyl-CoA + H2O = (9Z)-octadecenoate + CoA + H(+)</text>
        <dbReference type="Rhea" id="RHEA:40139"/>
        <dbReference type="ChEBI" id="CHEBI:15377"/>
        <dbReference type="ChEBI" id="CHEBI:15378"/>
        <dbReference type="ChEBI" id="CHEBI:30823"/>
        <dbReference type="ChEBI" id="CHEBI:57287"/>
        <dbReference type="ChEBI" id="CHEBI:57387"/>
    </reaction>
    <physiologicalReaction direction="left-to-right" evidence="14">
        <dbReference type="Rhea" id="RHEA:40140"/>
    </physiologicalReaction>
</comment>
<evidence type="ECO:0000313" key="26">
    <source>
        <dbReference type="Proteomes" id="UP000515498"/>
    </source>
</evidence>
<dbReference type="PANTHER" id="PTHR12418">
    <property type="entry name" value="ACYL-COENZYME A THIOESTERASE THEM4"/>
    <property type="match status" value="1"/>
</dbReference>
<gene>
    <name evidence="25" type="ORF">HZU40_03065</name>
</gene>
<evidence type="ECO:0000256" key="18">
    <source>
        <dbReference type="ARBA" id="ARBA00043210"/>
    </source>
</evidence>
<organism evidence="25 26">
    <name type="scientific">Mycolicibacterium fluoranthenivorans</name>
    <dbReference type="NCBI Taxonomy" id="258505"/>
    <lineage>
        <taxon>Bacteria</taxon>
        <taxon>Bacillati</taxon>
        <taxon>Actinomycetota</taxon>
        <taxon>Actinomycetes</taxon>
        <taxon>Mycobacteriales</taxon>
        <taxon>Mycobacteriaceae</taxon>
        <taxon>Mycolicibacterium</taxon>
    </lineage>
</organism>
<dbReference type="RefSeq" id="WP_187097481.1">
    <property type="nucleotide sequence ID" value="NZ_CP059894.1"/>
</dbReference>
<evidence type="ECO:0000256" key="23">
    <source>
        <dbReference type="ARBA" id="ARBA00048180"/>
    </source>
</evidence>
<evidence type="ECO:0000256" key="1">
    <source>
        <dbReference type="ARBA" id="ARBA00004170"/>
    </source>
</evidence>
<dbReference type="EC" id="3.1.2.2" evidence="16"/>
<dbReference type="SUPFAM" id="SSF54637">
    <property type="entry name" value="Thioesterase/thiol ester dehydrase-isomerase"/>
    <property type="match status" value="1"/>
</dbReference>
<dbReference type="GO" id="GO:0016787">
    <property type="term" value="F:hydrolase activity"/>
    <property type="evidence" value="ECO:0007669"/>
    <property type="project" value="UniProtKB-KW"/>
</dbReference>
<evidence type="ECO:0000256" key="22">
    <source>
        <dbReference type="ARBA" id="ARBA00048074"/>
    </source>
</evidence>
<dbReference type="Gene3D" id="3.10.129.10">
    <property type="entry name" value="Hotdog Thioesterase"/>
    <property type="match status" value="1"/>
</dbReference>
<keyword evidence="8" id="KW-0276">Fatty acid metabolism</keyword>
<keyword evidence="11" id="KW-0472">Membrane</keyword>
<evidence type="ECO:0000256" key="10">
    <source>
        <dbReference type="ARBA" id="ARBA00023098"/>
    </source>
</evidence>
<proteinExistence type="inferred from homology"/>
<comment type="subcellular location">
    <subcellularLocation>
        <location evidence="3">Cell projection</location>
        <location evidence="3">Ruffle membrane</location>
    </subcellularLocation>
    <subcellularLocation>
        <location evidence="2">Cytoplasm</location>
    </subcellularLocation>
    <subcellularLocation>
        <location evidence="1">Membrane</location>
        <topology evidence="1">Peripheral membrane protein</topology>
    </subcellularLocation>
</comment>
<protein>
    <recommendedName>
        <fullName evidence="17">Acyl-coenzyme A thioesterase THEM4</fullName>
        <ecNumber evidence="16">3.1.2.2</ecNumber>
    </recommendedName>
    <alternativeName>
        <fullName evidence="18">Thioesterase superfamily member 4</fullName>
    </alternativeName>
</protein>